<dbReference type="AlphaFoldDB" id="A0AAD4SM93"/>
<feature type="domain" description="C2H2-type" evidence="3">
    <location>
        <begin position="71"/>
        <end position="98"/>
    </location>
</feature>
<dbReference type="InterPro" id="IPR013087">
    <property type="entry name" value="Znf_C2H2_type"/>
</dbReference>
<evidence type="ECO:0000256" key="1">
    <source>
        <dbReference type="PROSITE-ProRule" id="PRU00042"/>
    </source>
</evidence>
<keyword evidence="1" id="KW-0862">Zinc</keyword>
<dbReference type="GO" id="GO:0008270">
    <property type="term" value="F:zinc ion binding"/>
    <property type="evidence" value="ECO:0007669"/>
    <property type="project" value="UniProtKB-KW"/>
</dbReference>
<gene>
    <name evidence="4" type="ORF">MKW98_003222</name>
</gene>
<dbReference type="PANTHER" id="PTHR47593">
    <property type="entry name" value="ZINC FINGER PROTEIN 4-LIKE"/>
    <property type="match status" value="1"/>
</dbReference>
<organism evidence="4 5">
    <name type="scientific">Papaver atlanticum</name>
    <dbReference type="NCBI Taxonomy" id="357466"/>
    <lineage>
        <taxon>Eukaryota</taxon>
        <taxon>Viridiplantae</taxon>
        <taxon>Streptophyta</taxon>
        <taxon>Embryophyta</taxon>
        <taxon>Tracheophyta</taxon>
        <taxon>Spermatophyta</taxon>
        <taxon>Magnoliopsida</taxon>
        <taxon>Ranunculales</taxon>
        <taxon>Papaveraceae</taxon>
        <taxon>Papaveroideae</taxon>
        <taxon>Papaver</taxon>
    </lineage>
</organism>
<feature type="compositionally biased region" description="Polar residues" evidence="2">
    <location>
        <begin position="21"/>
        <end position="38"/>
    </location>
</feature>
<dbReference type="PANTHER" id="PTHR47593:SF8">
    <property type="entry name" value="OS12G0581900 PROTEIN"/>
    <property type="match status" value="1"/>
</dbReference>
<comment type="caution">
    <text evidence="4">The sequence shown here is derived from an EMBL/GenBank/DDBJ whole genome shotgun (WGS) entry which is preliminary data.</text>
</comment>
<dbReference type="EMBL" id="JAJJMB010009386">
    <property type="protein sequence ID" value="KAI3914149.1"/>
    <property type="molecule type" value="Genomic_DNA"/>
</dbReference>
<dbReference type="Gene3D" id="3.30.160.60">
    <property type="entry name" value="Classic Zinc Finger"/>
    <property type="match status" value="1"/>
</dbReference>
<evidence type="ECO:0000259" key="3">
    <source>
        <dbReference type="PROSITE" id="PS50157"/>
    </source>
</evidence>
<keyword evidence="1" id="KW-0479">Metal-binding</keyword>
<keyword evidence="1" id="KW-0863">Zinc-finger</keyword>
<proteinExistence type="predicted"/>
<feature type="region of interest" description="Disordered" evidence="2">
    <location>
        <begin position="185"/>
        <end position="213"/>
    </location>
</feature>
<evidence type="ECO:0000313" key="5">
    <source>
        <dbReference type="Proteomes" id="UP001202328"/>
    </source>
</evidence>
<dbReference type="PROSITE" id="PS00028">
    <property type="entry name" value="ZINC_FINGER_C2H2_1"/>
    <property type="match status" value="1"/>
</dbReference>
<dbReference type="SUPFAM" id="SSF57667">
    <property type="entry name" value="beta-beta-alpha zinc fingers"/>
    <property type="match status" value="1"/>
</dbReference>
<dbReference type="PROSITE" id="PS50157">
    <property type="entry name" value="ZINC_FINGER_C2H2_2"/>
    <property type="match status" value="1"/>
</dbReference>
<dbReference type="InterPro" id="IPR053266">
    <property type="entry name" value="Zinc_finger_protein_7"/>
</dbReference>
<keyword evidence="5" id="KW-1185">Reference proteome</keyword>
<feature type="region of interest" description="Disordered" evidence="2">
    <location>
        <begin position="1"/>
        <end position="40"/>
    </location>
</feature>
<reference evidence="4" key="1">
    <citation type="submission" date="2022-04" db="EMBL/GenBank/DDBJ databases">
        <title>A functionally conserved STORR gene fusion in Papaver species that diverged 16.8 million years ago.</title>
        <authorList>
            <person name="Catania T."/>
        </authorList>
    </citation>
    <scope>NUCLEOTIDE SEQUENCE</scope>
    <source>
        <strain evidence="4">S-188037</strain>
    </source>
</reference>
<evidence type="ECO:0000256" key="2">
    <source>
        <dbReference type="SAM" id="MobiDB-lite"/>
    </source>
</evidence>
<protein>
    <recommendedName>
        <fullName evidence="3">C2H2-type domain-containing protein</fullName>
    </recommendedName>
</protein>
<sequence length="213" mass="23948">MISQREAVTEQHAESYPTREIQGSNQFNNGPIRTNNNSNKREWLELSLGRTSSSKESEEYHQTKPTFHKIFTCNFCMRKFYSSQALGGHQNAHKRERGVARRYHSHKLMMMSLPYIHTTPSPRSLGVSTHSMVVQNPNISEGNTVGHFVDVEASCSAITQPAKQHSTTTAHSDMIWPGSFHVDNHHPNQAVFSNGQSSSSSTDDRPINLNLSL</sequence>
<dbReference type="Proteomes" id="UP001202328">
    <property type="component" value="Unassembled WGS sequence"/>
</dbReference>
<dbReference type="InterPro" id="IPR036236">
    <property type="entry name" value="Znf_C2H2_sf"/>
</dbReference>
<evidence type="ECO:0000313" key="4">
    <source>
        <dbReference type="EMBL" id="KAI3914149.1"/>
    </source>
</evidence>
<name>A0AAD4SM93_9MAGN</name>
<accession>A0AAD4SM93</accession>